<dbReference type="Proteomes" id="UP000535543">
    <property type="component" value="Unassembled WGS sequence"/>
</dbReference>
<feature type="transmembrane region" description="Helical" evidence="1">
    <location>
        <begin position="160"/>
        <end position="177"/>
    </location>
</feature>
<feature type="transmembrane region" description="Helical" evidence="1">
    <location>
        <begin position="9"/>
        <end position="28"/>
    </location>
</feature>
<comment type="caution">
    <text evidence="2">The sequence shown here is derived from an EMBL/GenBank/DDBJ whole genome shotgun (WGS) entry which is preliminary data.</text>
</comment>
<reference evidence="2 3" key="2">
    <citation type="submission" date="2020-06" db="EMBL/GenBank/DDBJ databases">
        <title>Antribacter stalactiti gen. nov., sp. nov., a new member of the family Nacardiaceae isolated from a cave.</title>
        <authorList>
            <person name="Kim I.S."/>
        </authorList>
    </citation>
    <scope>NUCLEOTIDE SEQUENCE [LARGE SCALE GENOMIC DNA]</scope>
    <source>
        <strain evidence="2 3">YC2-7</strain>
    </source>
</reference>
<sequence length="213" mass="22083">MTQTVSTRFGGFCGVASALIVIPAYVVGSPETPKTPADVGDYYEDASSFITANGTLPLLHILFGLIFLAVLVSLLRAVSGPTADVYLLLVSGTVFIALTAAGLAAEVARPAAISRFGGVAVAGSDQSFLMLAVWLYHYSQIAAAVMIFAASVAIERTSALPKWASVGALLGILPLFHTWVGITATYCTVAWVAAIGLVMLVFPARESAESPAT</sequence>
<feature type="transmembrane region" description="Helical" evidence="1">
    <location>
        <begin position="128"/>
        <end position="153"/>
    </location>
</feature>
<keyword evidence="1" id="KW-0472">Membrane</keyword>
<protein>
    <recommendedName>
        <fullName evidence="4">DUF4386 family protein</fullName>
    </recommendedName>
</protein>
<feature type="transmembrane region" description="Helical" evidence="1">
    <location>
        <begin position="85"/>
        <end position="108"/>
    </location>
</feature>
<keyword evidence="1" id="KW-0812">Transmembrane</keyword>
<keyword evidence="1" id="KW-1133">Transmembrane helix</keyword>
<evidence type="ECO:0000313" key="3">
    <source>
        <dbReference type="Proteomes" id="UP000535543"/>
    </source>
</evidence>
<name>A0A848KDL5_9NOCA</name>
<evidence type="ECO:0000256" key="1">
    <source>
        <dbReference type="SAM" id="Phobius"/>
    </source>
</evidence>
<dbReference type="RefSeq" id="WP_169588320.1">
    <property type="nucleotide sequence ID" value="NZ_VCQU01000005.1"/>
</dbReference>
<evidence type="ECO:0000313" key="2">
    <source>
        <dbReference type="EMBL" id="NMN96399.1"/>
    </source>
</evidence>
<organism evidence="2 3">
    <name type="scientific">Antrihabitans stalactiti</name>
    <dbReference type="NCBI Taxonomy" id="2584121"/>
    <lineage>
        <taxon>Bacteria</taxon>
        <taxon>Bacillati</taxon>
        <taxon>Actinomycetota</taxon>
        <taxon>Actinomycetes</taxon>
        <taxon>Mycobacteriales</taxon>
        <taxon>Nocardiaceae</taxon>
        <taxon>Antrihabitans</taxon>
    </lineage>
</organism>
<gene>
    <name evidence="2" type="ORF">FGL95_15265</name>
</gene>
<dbReference type="EMBL" id="VCQU01000005">
    <property type="protein sequence ID" value="NMN96399.1"/>
    <property type="molecule type" value="Genomic_DNA"/>
</dbReference>
<accession>A0A848KDL5</accession>
<reference evidence="2 3" key="1">
    <citation type="submission" date="2019-05" db="EMBL/GenBank/DDBJ databases">
        <authorList>
            <person name="Lee S.D."/>
        </authorList>
    </citation>
    <scope>NUCLEOTIDE SEQUENCE [LARGE SCALE GENOMIC DNA]</scope>
    <source>
        <strain evidence="2 3">YC2-7</strain>
    </source>
</reference>
<keyword evidence="3" id="KW-1185">Reference proteome</keyword>
<evidence type="ECO:0008006" key="4">
    <source>
        <dbReference type="Google" id="ProtNLM"/>
    </source>
</evidence>
<feature type="transmembrane region" description="Helical" evidence="1">
    <location>
        <begin position="183"/>
        <end position="202"/>
    </location>
</feature>
<dbReference type="AlphaFoldDB" id="A0A848KDL5"/>
<feature type="transmembrane region" description="Helical" evidence="1">
    <location>
        <begin position="58"/>
        <end position="78"/>
    </location>
</feature>
<proteinExistence type="predicted"/>